<feature type="transmembrane region" description="Helical" evidence="2">
    <location>
        <begin position="21"/>
        <end position="46"/>
    </location>
</feature>
<evidence type="ECO:0000256" key="2">
    <source>
        <dbReference type="SAM" id="Phobius"/>
    </source>
</evidence>
<organism evidence="3 4">
    <name type="scientific">Galbitalea soli</name>
    <dbReference type="NCBI Taxonomy" id="1268042"/>
    <lineage>
        <taxon>Bacteria</taxon>
        <taxon>Bacillati</taxon>
        <taxon>Actinomycetota</taxon>
        <taxon>Actinomycetes</taxon>
        <taxon>Micrococcales</taxon>
        <taxon>Microbacteriaceae</taxon>
        <taxon>Galbitalea</taxon>
    </lineage>
</organism>
<dbReference type="AlphaFoldDB" id="A0A7C9TQC3"/>
<dbReference type="InterPro" id="IPR045584">
    <property type="entry name" value="Pilin-like"/>
</dbReference>
<evidence type="ECO:0000313" key="4">
    <source>
        <dbReference type="Proteomes" id="UP000479756"/>
    </source>
</evidence>
<dbReference type="InterPro" id="IPR000983">
    <property type="entry name" value="Bac_GSPG_pilin"/>
</dbReference>
<dbReference type="Gene3D" id="3.30.700.10">
    <property type="entry name" value="Glycoprotein, Type 4 Pilin"/>
    <property type="match status" value="1"/>
</dbReference>
<accession>A0A7C9TQC3</accession>
<dbReference type="PROSITE" id="PS00409">
    <property type="entry name" value="PROKAR_NTER_METHYL"/>
    <property type="match status" value="1"/>
</dbReference>
<protein>
    <submittedName>
        <fullName evidence="3">Prepilin-type N-terminal cleavage/methylation domain-containing protein</fullName>
    </submittedName>
</protein>
<dbReference type="PRINTS" id="PR00813">
    <property type="entry name" value="BCTERIALGSPG"/>
</dbReference>
<evidence type="ECO:0000256" key="1">
    <source>
        <dbReference type="ARBA" id="ARBA00022481"/>
    </source>
</evidence>
<dbReference type="Pfam" id="PF07963">
    <property type="entry name" value="N_methyl"/>
    <property type="match status" value="1"/>
</dbReference>
<keyword evidence="2" id="KW-1133">Transmembrane helix</keyword>
<dbReference type="SUPFAM" id="SSF54523">
    <property type="entry name" value="Pili subunits"/>
    <property type="match status" value="1"/>
</dbReference>
<proteinExistence type="predicted"/>
<keyword evidence="2" id="KW-0812">Transmembrane</keyword>
<comment type="caution">
    <text evidence="3">The sequence shown here is derived from an EMBL/GenBank/DDBJ whole genome shotgun (WGS) entry which is preliminary data.</text>
</comment>
<keyword evidence="2" id="KW-0472">Membrane</keyword>
<dbReference type="InterPro" id="IPR012902">
    <property type="entry name" value="N_methyl_site"/>
</dbReference>
<dbReference type="NCBIfam" id="TIGR02532">
    <property type="entry name" value="IV_pilin_GFxxxE"/>
    <property type="match status" value="1"/>
</dbReference>
<sequence>MFTRLWWLRRGPRRPGEGGDSGFTLIELLVVVIVIGILAAIAIPIYTGMQTRSKEAGAVTDATNLKIALVAWGTDNRSATAPPALDAAGIAALAKYGATQGSTTTGFAYSGSSVWPKFCATATSMTGTVFYVTDSDGTSSTKPSSGC</sequence>
<dbReference type="Proteomes" id="UP000479756">
    <property type="component" value="Unassembled WGS sequence"/>
</dbReference>
<evidence type="ECO:0000313" key="3">
    <source>
        <dbReference type="EMBL" id="NEM91198.1"/>
    </source>
</evidence>
<dbReference type="GO" id="GO:0015628">
    <property type="term" value="P:protein secretion by the type II secretion system"/>
    <property type="evidence" value="ECO:0007669"/>
    <property type="project" value="InterPro"/>
</dbReference>
<gene>
    <name evidence="3" type="ORF">G3T37_07490</name>
</gene>
<dbReference type="RefSeq" id="WP_163472880.1">
    <property type="nucleotide sequence ID" value="NZ_JAAGWZ010000002.1"/>
</dbReference>
<dbReference type="GO" id="GO:0015627">
    <property type="term" value="C:type II protein secretion system complex"/>
    <property type="evidence" value="ECO:0007669"/>
    <property type="project" value="InterPro"/>
</dbReference>
<dbReference type="EMBL" id="JAAGWZ010000002">
    <property type="protein sequence ID" value="NEM91198.1"/>
    <property type="molecule type" value="Genomic_DNA"/>
</dbReference>
<reference evidence="3 4" key="1">
    <citation type="journal article" date="2014" name="Int. J. Syst. Evol. Microbiol.">
        <title>Description of Galbitalea soli gen. nov., sp. nov., and Frondihabitans sucicola sp. nov.</title>
        <authorList>
            <person name="Kim S.J."/>
            <person name="Lim J.M."/>
            <person name="Ahn J.H."/>
            <person name="Weon H.Y."/>
            <person name="Hamada M."/>
            <person name="Suzuki K."/>
            <person name="Ahn T.Y."/>
            <person name="Kwon S.W."/>
        </authorList>
    </citation>
    <scope>NUCLEOTIDE SEQUENCE [LARGE SCALE GENOMIC DNA]</scope>
    <source>
        <strain evidence="3 4">NBRC 108727</strain>
    </source>
</reference>
<keyword evidence="1" id="KW-0488">Methylation</keyword>
<keyword evidence="4" id="KW-1185">Reference proteome</keyword>
<name>A0A7C9TQC3_9MICO</name>